<dbReference type="NCBIfam" id="TIGR02595">
    <property type="entry name" value="PEP_CTERM"/>
    <property type="match status" value="1"/>
</dbReference>
<evidence type="ECO:0000313" key="4">
    <source>
        <dbReference type="Proteomes" id="UP000184603"/>
    </source>
</evidence>
<dbReference type="InterPro" id="IPR013424">
    <property type="entry name" value="Ice-binding_C"/>
</dbReference>
<proteinExistence type="predicted"/>
<dbReference type="RefSeq" id="WP_073617130.1">
    <property type="nucleotide sequence ID" value="NZ_FRFE01000061.1"/>
</dbReference>
<feature type="domain" description="Ice-binding protein C-terminal" evidence="2">
    <location>
        <begin position="89"/>
        <end position="113"/>
    </location>
</feature>
<evidence type="ECO:0000256" key="1">
    <source>
        <dbReference type="SAM" id="Phobius"/>
    </source>
</evidence>
<gene>
    <name evidence="3" type="ORF">SAMN02745220_05194</name>
</gene>
<accession>A0A1M7YLP1</accession>
<dbReference type="EMBL" id="FRFE01000061">
    <property type="protein sequence ID" value="SHO53545.1"/>
    <property type="molecule type" value="Genomic_DNA"/>
</dbReference>
<dbReference type="STRING" id="1121416.SAMN02745220_05194"/>
<name>A0A1M7YLP1_9BACT</name>
<reference evidence="3 4" key="1">
    <citation type="submission" date="2016-12" db="EMBL/GenBank/DDBJ databases">
        <authorList>
            <person name="Song W.-J."/>
            <person name="Kurnit D.M."/>
        </authorList>
    </citation>
    <scope>NUCLEOTIDE SEQUENCE [LARGE SCALE GENOMIC DNA]</scope>
    <source>
        <strain evidence="3 4">DSM 18488</strain>
    </source>
</reference>
<feature type="transmembrane region" description="Helical" evidence="1">
    <location>
        <begin position="94"/>
        <end position="111"/>
    </location>
</feature>
<evidence type="ECO:0000313" key="3">
    <source>
        <dbReference type="EMBL" id="SHO53545.1"/>
    </source>
</evidence>
<sequence length="119" mass="12755">MQLKCQYLPAGLIKTLTAIPYPMAPGLLVLEATNRGFFLVKTGKVSTTGFDHFLFQNNNFLGWAVINLSTIGITLDNIDSVSHVTLFSPAPEPAILTLLATGVAGLAGVRLRKKKQVAS</sequence>
<dbReference type="AlphaFoldDB" id="A0A1M7YLP1"/>
<keyword evidence="1" id="KW-0812">Transmembrane</keyword>
<dbReference type="Proteomes" id="UP000184603">
    <property type="component" value="Unassembled WGS sequence"/>
</dbReference>
<keyword evidence="1" id="KW-0472">Membrane</keyword>
<keyword evidence="1" id="KW-1133">Transmembrane helix</keyword>
<keyword evidence="4" id="KW-1185">Reference proteome</keyword>
<protein>
    <submittedName>
        <fullName evidence="3">PEP-CTERM protein-sorting domain-containing protein</fullName>
    </submittedName>
</protein>
<evidence type="ECO:0000259" key="2">
    <source>
        <dbReference type="Pfam" id="PF07589"/>
    </source>
</evidence>
<organism evidence="3 4">
    <name type="scientific">Desulfopila aestuarii DSM 18488</name>
    <dbReference type="NCBI Taxonomy" id="1121416"/>
    <lineage>
        <taxon>Bacteria</taxon>
        <taxon>Pseudomonadati</taxon>
        <taxon>Thermodesulfobacteriota</taxon>
        <taxon>Desulfobulbia</taxon>
        <taxon>Desulfobulbales</taxon>
        <taxon>Desulfocapsaceae</taxon>
        <taxon>Desulfopila</taxon>
    </lineage>
</organism>
<dbReference type="Pfam" id="PF07589">
    <property type="entry name" value="PEP-CTERM"/>
    <property type="match status" value="1"/>
</dbReference>